<dbReference type="Proteomes" id="UP001468345">
    <property type="component" value="Chromosome"/>
</dbReference>
<feature type="transmembrane region" description="Helical" evidence="1">
    <location>
        <begin position="35"/>
        <end position="53"/>
    </location>
</feature>
<organism evidence="2 3">
    <name type="scientific">Staphylococcus casei</name>
    <dbReference type="NCBI Taxonomy" id="201828"/>
    <lineage>
        <taxon>Bacteria</taxon>
        <taxon>Bacillati</taxon>
        <taxon>Bacillota</taxon>
        <taxon>Bacilli</taxon>
        <taxon>Bacillales</taxon>
        <taxon>Staphylococcaceae</taxon>
        <taxon>Staphylococcus</taxon>
    </lineage>
</organism>
<proteinExistence type="predicted"/>
<name>A0ABZ2W9C2_9STAP</name>
<keyword evidence="3" id="KW-1185">Reference proteome</keyword>
<evidence type="ECO:0000313" key="3">
    <source>
        <dbReference type="Proteomes" id="UP001468345"/>
    </source>
</evidence>
<evidence type="ECO:0000256" key="1">
    <source>
        <dbReference type="SAM" id="Phobius"/>
    </source>
</evidence>
<gene>
    <name evidence="2" type="ORF">SHJJP9002_000484</name>
</gene>
<dbReference type="RefSeq" id="WP_176721573.1">
    <property type="nucleotide sequence ID" value="NZ_CP133006.1"/>
</dbReference>
<keyword evidence="1" id="KW-0472">Membrane</keyword>
<dbReference type="EMBL" id="CP133006">
    <property type="protein sequence ID" value="WZG08601.1"/>
    <property type="molecule type" value="Genomic_DNA"/>
</dbReference>
<keyword evidence="1" id="KW-1133">Transmembrane helix</keyword>
<accession>A0ABZ2W9C2</accession>
<reference evidence="2 3" key="1">
    <citation type="journal article" date="2024" name="ISME J.">
        <title>Staphylococcus epidermidis bacteriocin A37 kills natural competitors with a unique mechanism of action.</title>
        <authorList>
            <person name="Puls J.S."/>
            <person name="Winnerling B."/>
            <person name="Power J.J."/>
            <person name="Kruger A.M."/>
            <person name="Brajtenbach D."/>
            <person name="Johnson M."/>
            <person name="Bilici K."/>
            <person name="Camus L."/>
            <person name="Fliesswasser T."/>
            <person name="Schneider T."/>
            <person name="Sahl H.G."/>
            <person name="Ghosal D."/>
            <person name="Kubitscheck U."/>
            <person name="Heilbronner S."/>
            <person name="Grein F."/>
        </authorList>
    </citation>
    <scope>NUCLEOTIDE SEQUENCE [LARGE SCALE GENOMIC DNA]</scope>
    <source>
        <strain evidence="2 3">SCK7</strain>
    </source>
</reference>
<sequence>MNKRYVKVLGLYTLSTLIPAMTISEKCINKRVSKWFIRTLMGYGIFAYGLRTLSKFKD</sequence>
<evidence type="ECO:0000313" key="2">
    <source>
        <dbReference type="EMBL" id="WZG08601.1"/>
    </source>
</evidence>
<protein>
    <submittedName>
        <fullName evidence="2">Uncharacterized protein</fullName>
    </submittedName>
</protein>
<keyword evidence="1" id="KW-0812">Transmembrane</keyword>